<dbReference type="Gene3D" id="3.20.20.60">
    <property type="entry name" value="Phosphoenolpyruvate-binding domains"/>
    <property type="match status" value="1"/>
</dbReference>
<proteinExistence type="predicted"/>
<dbReference type="SUPFAM" id="SSF51621">
    <property type="entry name" value="Phosphoenolpyruvate/pyruvate domain"/>
    <property type="match status" value="1"/>
</dbReference>
<dbReference type="Pfam" id="PF03328">
    <property type="entry name" value="HpcH_HpaI"/>
    <property type="match status" value="1"/>
</dbReference>
<sequence>MNHLENMMLDRLKRGRDEFGVVAVKAEFEAEGTRPDELLRLLDMARRADLKVALKIGGCEAVSDLLASRLYGIDYIIAPMVETPYALSKFIDAKKKTHGTNEDGTQFLYNLETETTLQNLEEMVPVAKGGVDGIVFGRVDFTLSRGMPRGAINEPSITDAVLRVALTCALNDLELVVGGSVSVDAIPALRAIRAIRLDRFETRKVIFSGAALDTNKIEAGIANAVDFELDWLRNKRDYYGSISQEDATRIAMMEARTRAPVSLVSAA</sequence>
<keyword evidence="4" id="KW-1185">Reference proteome</keyword>
<accession>A0ABT6N3S0</accession>
<evidence type="ECO:0000313" key="3">
    <source>
        <dbReference type="EMBL" id="MDH7639929.1"/>
    </source>
</evidence>
<keyword evidence="3" id="KW-0456">Lyase</keyword>
<organism evidence="3 4">
    <name type="scientific">Sphingomonas oryzagri</name>
    <dbReference type="NCBI Taxonomy" id="3042314"/>
    <lineage>
        <taxon>Bacteria</taxon>
        <taxon>Pseudomonadati</taxon>
        <taxon>Pseudomonadota</taxon>
        <taxon>Alphaproteobacteria</taxon>
        <taxon>Sphingomonadales</taxon>
        <taxon>Sphingomonadaceae</taxon>
        <taxon>Sphingomonas</taxon>
    </lineage>
</organism>
<protein>
    <submittedName>
        <fullName evidence="3">Aldolase/citrate lyase family protein</fullName>
    </submittedName>
</protein>
<dbReference type="Proteomes" id="UP001160625">
    <property type="component" value="Unassembled WGS sequence"/>
</dbReference>
<evidence type="ECO:0000256" key="1">
    <source>
        <dbReference type="ARBA" id="ARBA00022723"/>
    </source>
</evidence>
<keyword evidence="1" id="KW-0479">Metal-binding</keyword>
<dbReference type="EMBL" id="JARYGZ010000002">
    <property type="protein sequence ID" value="MDH7639929.1"/>
    <property type="molecule type" value="Genomic_DNA"/>
</dbReference>
<dbReference type="InterPro" id="IPR015813">
    <property type="entry name" value="Pyrv/PenolPyrv_kinase-like_dom"/>
</dbReference>
<dbReference type="InterPro" id="IPR040442">
    <property type="entry name" value="Pyrv_kinase-like_dom_sf"/>
</dbReference>
<feature type="domain" description="HpcH/HpaI aldolase/citrate lyase" evidence="2">
    <location>
        <begin position="71"/>
        <end position="173"/>
    </location>
</feature>
<dbReference type="RefSeq" id="WP_281045293.1">
    <property type="nucleotide sequence ID" value="NZ_JARYGZ010000002.1"/>
</dbReference>
<gene>
    <name evidence="3" type="ORF">QGN17_14430</name>
</gene>
<dbReference type="InterPro" id="IPR005000">
    <property type="entry name" value="Aldolase/citrate-lyase_domain"/>
</dbReference>
<dbReference type="GO" id="GO:0016829">
    <property type="term" value="F:lyase activity"/>
    <property type="evidence" value="ECO:0007669"/>
    <property type="project" value="UniProtKB-KW"/>
</dbReference>
<name>A0ABT6N3S0_9SPHN</name>
<comment type="caution">
    <text evidence="3">The sequence shown here is derived from an EMBL/GenBank/DDBJ whole genome shotgun (WGS) entry which is preliminary data.</text>
</comment>
<evidence type="ECO:0000313" key="4">
    <source>
        <dbReference type="Proteomes" id="UP001160625"/>
    </source>
</evidence>
<evidence type="ECO:0000259" key="2">
    <source>
        <dbReference type="Pfam" id="PF03328"/>
    </source>
</evidence>
<reference evidence="3" key="1">
    <citation type="submission" date="2023-04" db="EMBL/GenBank/DDBJ databases">
        <title>Sphingomonas sp. MAHUQ-71 isolated from rice field.</title>
        <authorList>
            <person name="Huq M.A."/>
        </authorList>
    </citation>
    <scope>NUCLEOTIDE SEQUENCE</scope>
    <source>
        <strain evidence="3">MAHUQ-71</strain>
    </source>
</reference>